<evidence type="ECO:0000313" key="5">
    <source>
        <dbReference type="Proteomes" id="UP000199639"/>
    </source>
</evidence>
<dbReference type="STRING" id="1424659.SAMN05216368_109127"/>
<dbReference type="EMBL" id="FNIB01000009">
    <property type="protein sequence ID" value="SDO04633.1"/>
    <property type="molecule type" value="Genomic_DNA"/>
</dbReference>
<dbReference type="Proteomes" id="UP000298252">
    <property type="component" value="Unassembled WGS sequence"/>
</dbReference>
<dbReference type="Gene3D" id="1.20.58.1000">
    <property type="entry name" value="Metal-sensitive repressor, helix protomer"/>
    <property type="match status" value="1"/>
</dbReference>
<dbReference type="AlphaFoldDB" id="A0A4R8V1C9"/>
<dbReference type="Proteomes" id="UP000199639">
    <property type="component" value="Unassembled WGS sequence"/>
</dbReference>
<keyword evidence="2" id="KW-0186">Copper</keyword>
<reference evidence="3 5" key="1">
    <citation type="submission" date="2016-10" db="EMBL/GenBank/DDBJ databases">
        <authorList>
            <person name="Varghese N."/>
            <person name="Submissions S."/>
        </authorList>
    </citation>
    <scope>NUCLEOTIDE SEQUENCE [LARGE SCALE GENOMIC DNA]</scope>
    <source>
        <strain evidence="3 5">CGMCC 1.11215</strain>
    </source>
</reference>
<name>A0A4R8V1C9_9MICO</name>
<gene>
    <name evidence="4" type="ORF">E3O21_11115</name>
    <name evidence="3" type="ORF">SAMN05216368_109127</name>
</gene>
<keyword evidence="6" id="KW-1185">Reference proteome</keyword>
<evidence type="ECO:0000256" key="2">
    <source>
        <dbReference type="ARBA" id="ARBA00023008"/>
    </source>
</evidence>
<dbReference type="RefSeq" id="WP_092341432.1">
    <property type="nucleotide sequence ID" value="NZ_FNIB01000009.1"/>
</dbReference>
<comment type="similarity">
    <text evidence="1">Belongs to the CsoR family.</text>
</comment>
<keyword evidence="3" id="KW-0238">DNA-binding</keyword>
<evidence type="ECO:0000313" key="6">
    <source>
        <dbReference type="Proteomes" id="UP000298252"/>
    </source>
</evidence>
<organism evidence="3 5">
    <name type="scientific">Cryobacterium flavum</name>
    <dbReference type="NCBI Taxonomy" id="1424659"/>
    <lineage>
        <taxon>Bacteria</taxon>
        <taxon>Bacillati</taxon>
        <taxon>Actinomycetota</taxon>
        <taxon>Actinomycetes</taxon>
        <taxon>Micrococcales</taxon>
        <taxon>Microbacteriaceae</taxon>
        <taxon>Cryobacterium</taxon>
    </lineage>
</organism>
<dbReference type="InterPro" id="IPR038390">
    <property type="entry name" value="Metal_Tscrpt_repr_sf"/>
</dbReference>
<dbReference type="GO" id="GO:0046872">
    <property type="term" value="F:metal ion binding"/>
    <property type="evidence" value="ECO:0007669"/>
    <property type="project" value="InterPro"/>
</dbReference>
<dbReference type="EMBL" id="SOFD01000028">
    <property type="protein sequence ID" value="TFB76007.1"/>
    <property type="molecule type" value="Genomic_DNA"/>
</dbReference>
<accession>A0A4R8V1C9</accession>
<evidence type="ECO:0000256" key="1">
    <source>
        <dbReference type="ARBA" id="ARBA00005428"/>
    </source>
</evidence>
<evidence type="ECO:0000313" key="4">
    <source>
        <dbReference type="EMBL" id="TFB76007.1"/>
    </source>
</evidence>
<evidence type="ECO:0000313" key="3">
    <source>
        <dbReference type="EMBL" id="SDO04633.1"/>
    </source>
</evidence>
<sequence length="105" mass="11537">MSPCPTSRHDAANHGYITDKNSYRNRLRRFEGQVRGIDRMIDKERYCINILTQISAITKAVDSVALGLLDDGLRQCVLDAAAAGQQVSEVTMAEASDAVARLVRS</sequence>
<dbReference type="InterPro" id="IPR003735">
    <property type="entry name" value="Metal_Tscrpt_repr"/>
</dbReference>
<dbReference type="GO" id="GO:0003677">
    <property type="term" value="F:DNA binding"/>
    <property type="evidence" value="ECO:0007669"/>
    <property type="project" value="UniProtKB-KW"/>
</dbReference>
<dbReference type="GO" id="GO:0045892">
    <property type="term" value="P:negative regulation of DNA-templated transcription"/>
    <property type="evidence" value="ECO:0007669"/>
    <property type="project" value="UniProtKB-ARBA"/>
</dbReference>
<dbReference type="PANTHER" id="PTHR33677">
    <property type="entry name" value="TRANSCRIPTIONAL REPRESSOR FRMR-RELATED"/>
    <property type="match status" value="1"/>
</dbReference>
<reference evidence="4 6" key="2">
    <citation type="submission" date="2019-03" db="EMBL/GenBank/DDBJ databases">
        <title>Genomics of glacier-inhabiting Cryobacterium strains.</title>
        <authorList>
            <person name="Liu Q."/>
            <person name="Xin Y.-H."/>
        </authorList>
    </citation>
    <scope>NUCLEOTIDE SEQUENCE [LARGE SCALE GENOMIC DNA]</scope>
    <source>
        <strain evidence="4 6">Hh8</strain>
    </source>
</reference>
<protein>
    <submittedName>
        <fullName evidence="3">DNA-binding transcriptional regulator, FrmR family</fullName>
    </submittedName>
    <submittedName>
        <fullName evidence="4">Metal-sensitive transcriptional regulator</fullName>
    </submittedName>
</protein>
<dbReference type="Pfam" id="PF02583">
    <property type="entry name" value="Trns_repr_metal"/>
    <property type="match status" value="1"/>
</dbReference>
<proteinExistence type="inferred from homology"/>
<dbReference type="PANTHER" id="PTHR33677:SF3">
    <property type="entry name" value="COPPER-SENSING TRANSCRIPTIONAL REPRESSOR RICR"/>
    <property type="match status" value="1"/>
</dbReference>
<dbReference type="CDD" id="cd10148">
    <property type="entry name" value="CsoR-like_DUF156"/>
    <property type="match status" value="1"/>
</dbReference>